<comment type="caution">
    <text evidence="1">The sequence shown here is derived from an EMBL/GenBank/DDBJ whole genome shotgun (WGS) entry which is preliminary data.</text>
</comment>
<name>A0ABU7V2A0_9MICO</name>
<protein>
    <submittedName>
        <fullName evidence="1">Acyl-CoA carboxylase epsilon subunit</fullName>
    </submittedName>
</protein>
<proteinExistence type="predicted"/>
<dbReference type="InterPro" id="IPR032716">
    <property type="entry name" value="ACC_epsilon"/>
</dbReference>
<dbReference type="Pfam" id="PF13822">
    <property type="entry name" value="ACC_epsilon"/>
    <property type="match status" value="1"/>
</dbReference>
<dbReference type="EMBL" id="JAZHOV010000001">
    <property type="protein sequence ID" value="MEF2253817.1"/>
    <property type="molecule type" value="Genomic_DNA"/>
</dbReference>
<evidence type="ECO:0000313" key="1">
    <source>
        <dbReference type="EMBL" id="MEF2253817.1"/>
    </source>
</evidence>
<evidence type="ECO:0000313" key="2">
    <source>
        <dbReference type="Proteomes" id="UP001351900"/>
    </source>
</evidence>
<gene>
    <name evidence="1" type="ORF">V2V91_01540</name>
</gene>
<accession>A0ABU7V2A0</accession>
<dbReference type="RefSeq" id="WP_331790526.1">
    <property type="nucleotide sequence ID" value="NZ_BAAAUO010000003.1"/>
</dbReference>
<dbReference type="Proteomes" id="UP001351900">
    <property type="component" value="Unassembled WGS sequence"/>
</dbReference>
<sequence>MSTRESAPEEREPAVPINIVRGDATAEEIAAVVAVVAEHYVTEHAEAVADEPQRSAWALSQRALREPLRRELGWNRTPC</sequence>
<keyword evidence="2" id="KW-1185">Reference proteome</keyword>
<organism evidence="1 2">
    <name type="scientific">Microbacterium schleiferi</name>
    <dbReference type="NCBI Taxonomy" id="69362"/>
    <lineage>
        <taxon>Bacteria</taxon>
        <taxon>Bacillati</taxon>
        <taxon>Actinomycetota</taxon>
        <taxon>Actinomycetes</taxon>
        <taxon>Micrococcales</taxon>
        <taxon>Microbacteriaceae</taxon>
        <taxon>Microbacterium</taxon>
    </lineage>
</organism>
<reference evidence="1 2" key="1">
    <citation type="submission" date="2024-01" db="EMBL/GenBank/DDBJ databases">
        <title>the genome sequence of strain Microbacterium schleiferi NBRC 15075.</title>
        <authorList>
            <person name="Ding Y."/>
            <person name="Zhang G."/>
        </authorList>
    </citation>
    <scope>NUCLEOTIDE SEQUENCE [LARGE SCALE GENOMIC DNA]</scope>
    <source>
        <strain evidence="1 2">NBRC 15075</strain>
    </source>
</reference>